<dbReference type="Proteomes" id="UP000180254">
    <property type="component" value="Unassembled WGS sequence"/>
</dbReference>
<organism evidence="2 3">
    <name type="scientific">Andreesenia angusta</name>
    <dbReference type="NCBI Taxonomy" id="39480"/>
    <lineage>
        <taxon>Bacteria</taxon>
        <taxon>Bacillati</taxon>
        <taxon>Bacillota</taxon>
        <taxon>Tissierellia</taxon>
        <taxon>Tissierellales</taxon>
        <taxon>Gottschalkiaceae</taxon>
        <taxon>Andreesenia</taxon>
    </lineage>
</organism>
<evidence type="ECO:0000313" key="3">
    <source>
        <dbReference type="Proteomes" id="UP000180254"/>
    </source>
</evidence>
<dbReference type="CDD" id="cd01651">
    <property type="entry name" value="RT_G2_intron"/>
    <property type="match status" value="1"/>
</dbReference>
<dbReference type="GO" id="GO:0003964">
    <property type="term" value="F:RNA-directed DNA polymerase activity"/>
    <property type="evidence" value="ECO:0007669"/>
    <property type="project" value="UniProtKB-KW"/>
</dbReference>
<dbReference type="SUPFAM" id="SSF56672">
    <property type="entry name" value="DNA/RNA polymerases"/>
    <property type="match status" value="1"/>
</dbReference>
<dbReference type="PANTHER" id="PTHR34047:SF8">
    <property type="entry name" value="PROTEIN YKFC"/>
    <property type="match status" value="1"/>
</dbReference>
<dbReference type="InterPro" id="IPR043502">
    <property type="entry name" value="DNA/RNA_pol_sf"/>
</dbReference>
<dbReference type="STRING" id="39480.EUAN_06790"/>
<proteinExistence type="predicted"/>
<dbReference type="InterPro" id="IPR051083">
    <property type="entry name" value="GrpII_Intron_Splice-Mob/Def"/>
</dbReference>
<dbReference type="InterPro" id="IPR000477">
    <property type="entry name" value="RT_dom"/>
</dbReference>
<feature type="domain" description="Reverse transcriptase" evidence="1">
    <location>
        <begin position="1"/>
        <end position="265"/>
    </location>
</feature>
<dbReference type="PROSITE" id="PS50878">
    <property type="entry name" value="RT_POL"/>
    <property type="match status" value="1"/>
</dbReference>
<dbReference type="PANTHER" id="PTHR34047">
    <property type="entry name" value="NUCLEAR INTRON MATURASE 1, MITOCHONDRIAL-RELATED"/>
    <property type="match status" value="1"/>
</dbReference>
<keyword evidence="2" id="KW-0808">Transferase</keyword>
<comment type="caution">
    <text evidence="2">The sequence shown here is derived from an EMBL/GenBank/DDBJ whole genome shotgun (WGS) entry which is preliminary data.</text>
</comment>
<dbReference type="Pfam" id="PF00078">
    <property type="entry name" value="RVT_1"/>
    <property type="match status" value="1"/>
</dbReference>
<sequence>MKEIFSFENLYEAYRMTRRGKRAKSCVIRYELHALEATKFLADRISDRTYRMGKCIEFTVHEPKKRLIRAPLFRDRVVQQCLCKHILEPELDHRLIYDTYACRKGKGTHKGLDRLEEMLRKHYRKNGTSGYFIKGDIAKYFKSIDHKELKNRMYPLLSKHKIEWILDQTIDNEQGVGINLGFQSSQWYANFYMSSFDHFVKEKLKVKHYIRYMDDWMAIVDSKEEANRILLEMKRYLKSELKLDTNKKTQIFPVKNGLDFLGFHTYLTDSGKVIRKIRRSSKQAMNRKMKTFKKKYKSGRITKDQIDRSYSSWTGHASHGNCYKLRIDMDKKYKEIFKED</sequence>
<keyword evidence="3" id="KW-1185">Reference proteome</keyword>
<keyword evidence="2" id="KW-0695">RNA-directed DNA polymerase</keyword>
<evidence type="ECO:0000259" key="1">
    <source>
        <dbReference type="PROSITE" id="PS50878"/>
    </source>
</evidence>
<gene>
    <name evidence="2" type="ORF">EUAN_06790</name>
</gene>
<keyword evidence="2" id="KW-0548">Nucleotidyltransferase</keyword>
<dbReference type="EMBL" id="MKIE01000002">
    <property type="protein sequence ID" value="OHW62895.1"/>
    <property type="molecule type" value="Genomic_DNA"/>
</dbReference>
<name>A0A1S1V910_9FIRM</name>
<reference evidence="2 3" key="1">
    <citation type="submission" date="2016-09" db="EMBL/GenBank/DDBJ databases">
        <title>Genome sequence of Eubacterium angustum.</title>
        <authorList>
            <person name="Poehlein A."/>
            <person name="Daniel R."/>
        </authorList>
    </citation>
    <scope>NUCLEOTIDE SEQUENCE [LARGE SCALE GENOMIC DNA]</scope>
    <source>
        <strain evidence="2 3">DSM 1989</strain>
    </source>
</reference>
<accession>A0A1S1V910</accession>
<protein>
    <submittedName>
        <fullName evidence="2">Reverse transcriptase</fullName>
    </submittedName>
</protein>
<evidence type="ECO:0000313" key="2">
    <source>
        <dbReference type="EMBL" id="OHW62895.1"/>
    </source>
</evidence>
<dbReference type="AlphaFoldDB" id="A0A1S1V910"/>